<feature type="compositionally biased region" description="Low complexity" evidence="2">
    <location>
        <begin position="152"/>
        <end position="163"/>
    </location>
</feature>
<name>A0A154P1N6_DUFNO</name>
<keyword evidence="1" id="KW-0175">Coiled coil</keyword>
<organism evidence="3 4">
    <name type="scientific">Dufourea novaeangliae</name>
    <name type="common">Sweat bee</name>
    <dbReference type="NCBI Taxonomy" id="178035"/>
    <lineage>
        <taxon>Eukaryota</taxon>
        <taxon>Metazoa</taxon>
        <taxon>Ecdysozoa</taxon>
        <taxon>Arthropoda</taxon>
        <taxon>Hexapoda</taxon>
        <taxon>Insecta</taxon>
        <taxon>Pterygota</taxon>
        <taxon>Neoptera</taxon>
        <taxon>Endopterygota</taxon>
        <taxon>Hymenoptera</taxon>
        <taxon>Apocrita</taxon>
        <taxon>Aculeata</taxon>
        <taxon>Apoidea</taxon>
        <taxon>Anthophila</taxon>
        <taxon>Halictidae</taxon>
        <taxon>Rophitinae</taxon>
        <taxon>Dufourea</taxon>
    </lineage>
</organism>
<feature type="compositionally biased region" description="Polar residues" evidence="2">
    <location>
        <begin position="106"/>
        <end position="119"/>
    </location>
</feature>
<feature type="coiled-coil region" evidence="1">
    <location>
        <begin position="41"/>
        <end position="68"/>
    </location>
</feature>
<evidence type="ECO:0000256" key="1">
    <source>
        <dbReference type="SAM" id="Coils"/>
    </source>
</evidence>
<proteinExistence type="predicted"/>
<feature type="compositionally biased region" description="Basic and acidic residues" evidence="2">
    <location>
        <begin position="121"/>
        <end position="142"/>
    </location>
</feature>
<evidence type="ECO:0000256" key="2">
    <source>
        <dbReference type="SAM" id="MobiDB-lite"/>
    </source>
</evidence>
<dbReference type="Proteomes" id="UP000076502">
    <property type="component" value="Unassembled WGS sequence"/>
</dbReference>
<gene>
    <name evidence="3" type="ORF">WN55_08861</name>
</gene>
<dbReference type="AlphaFoldDB" id="A0A154P1N6"/>
<dbReference type="EMBL" id="KQ434786">
    <property type="protein sequence ID" value="KZC05254.1"/>
    <property type="molecule type" value="Genomic_DNA"/>
</dbReference>
<accession>A0A154P1N6</accession>
<protein>
    <submittedName>
        <fullName evidence="3">Uncharacterized protein</fullName>
    </submittedName>
</protein>
<sequence>MPSTMHRRLHEALTSEQTKKLKVCDSMDYVEETVQKTSTEAALAVKELELARRKIEQLKKQNPNVSRLVETLVVPQLMMIVIADLLGYYDGVVNHMQFGLARENIGSETDGNGGMTLTTGGKEKEHWTGGERPNTEEWRWSKDSGTPGQRKQGTQPPIQTGPPSGHLGTGTDAVRFQLRPKGRYAEALTRLDMKRFKPCRTTYTELSLAPHQAAPTRACH</sequence>
<evidence type="ECO:0000313" key="3">
    <source>
        <dbReference type="EMBL" id="KZC05254.1"/>
    </source>
</evidence>
<evidence type="ECO:0000313" key="4">
    <source>
        <dbReference type="Proteomes" id="UP000076502"/>
    </source>
</evidence>
<keyword evidence="4" id="KW-1185">Reference proteome</keyword>
<reference evidence="3 4" key="1">
    <citation type="submission" date="2015-07" db="EMBL/GenBank/DDBJ databases">
        <title>The genome of Dufourea novaeangliae.</title>
        <authorList>
            <person name="Pan H."/>
            <person name="Kapheim K."/>
        </authorList>
    </citation>
    <scope>NUCLEOTIDE SEQUENCE [LARGE SCALE GENOMIC DNA]</scope>
    <source>
        <strain evidence="3">0120121106</strain>
        <tissue evidence="3">Whole body</tissue>
    </source>
</reference>
<feature type="region of interest" description="Disordered" evidence="2">
    <location>
        <begin position="106"/>
        <end position="171"/>
    </location>
</feature>